<sequence length="265" mass="30815">MAAGEQELRDGICNYVLSIGHDQALEKYRVVSSKPYLIALSLKTIQGILTKGQPMNIDCFNLALRKVAYEDLQRFKRRGRMVSMHYMDLKSCDACQLGKGHKFRTEIDVLQIAKLVFIPCAKRAKFFLIVLDLKSKTVSILDPYPNYYGLDNYKHRLQRISDVLMLVMHVAYPIWNENVFTWNCRIPDYTRSNIDGEASSYYVLFFMCAWDGKGLLSPVCTDAYELRKELLIHLLADKGDEFESCSPEELRRYLRRYVEMKCCKI</sequence>
<dbReference type="EMBL" id="CP144746">
    <property type="protein sequence ID" value="WVZ58579.1"/>
    <property type="molecule type" value="Genomic_DNA"/>
</dbReference>
<reference evidence="1 2" key="1">
    <citation type="submission" date="2024-02" db="EMBL/GenBank/DDBJ databases">
        <title>High-quality chromosome-scale genome assembly of Pensacola bahiagrass (Paspalum notatum Flugge var. saurae).</title>
        <authorList>
            <person name="Vega J.M."/>
            <person name="Podio M."/>
            <person name="Orjuela J."/>
            <person name="Siena L.A."/>
            <person name="Pessino S.C."/>
            <person name="Combes M.C."/>
            <person name="Mariac C."/>
            <person name="Albertini E."/>
            <person name="Pupilli F."/>
            <person name="Ortiz J.P.A."/>
            <person name="Leblanc O."/>
        </authorList>
    </citation>
    <scope>NUCLEOTIDE SEQUENCE [LARGE SCALE GENOMIC DNA]</scope>
    <source>
        <strain evidence="1">R1</strain>
        <tissue evidence="1">Leaf</tissue>
    </source>
</reference>
<name>A0AAQ3SQD2_PASNO</name>
<evidence type="ECO:0000313" key="2">
    <source>
        <dbReference type="Proteomes" id="UP001341281"/>
    </source>
</evidence>
<evidence type="ECO:0000313" key="1">
    <source>
        <dbReference type="EMBL" id="WVZ58579.1"/>
    </source>
</evidence>
<dbReference type="AlphaFoldDB" id="A0AAQ3SQD2"/>
<dbReference type="Proteomes" id="UP001341281">
    <property type="component" value="Chromosome 02"/>
</dbReference>
<keyword evidence="2" id="KW-1185">Reference proteome</keyword>
<proteinExistence type="predicted"/>
<gene>
    <name evidence="1" type="ORF">U9M48_008838</name>
</gene>
<dbReference type="SUPFAM" id="SSF54001">
    <property type="entry name" value="Cysteine proteinases"/>
    <property type="match status" value="1"/>
</dbReference>
<organism evidence="1 2">
    <name type="scientific">Paspalum notatum var. saurae</name>
    <dbReference type="NCBI Taxonomy" id="547442"/>
    <lineage>
        <taxon>Eukaryota</taxon>
        <taxon>Viridiplantae</taxon>
        <taxon>Streptophyta</taxon>
        <taxon>Embryophyta</taxon>
        <taxon>Tracheophyta</taxon>
        <taxon>Spermatophyta</taxon>
        <taxon>Magnoliopsida</taxon>
        <taxon>Liliopsida</taxon>
        <taxon>Poales</taxon>
        <taxon>Poaceae</taxon>
        <taxon>PACMAD clade</taxon>
        <taxon>Panicoideae</taxon>
        <taxon>Andropogonodae</taxon>
        <taxon>Paspaleae</taxon>
        <taxon>Paspalinae</taxon>
        <taxon>Paspalum</taxon>
    </lineage>
</organism>
<dbReference type="EMBL" id="CP144746">
    <property type="protein sequence ID" value="WVZ58577.1"/>
    <property type="molecule type" value="Genomic_DNA"/>
</dbReference>
<protein>
    <recommendedName>
        <fullName evidence="3">Ubiquitin-like protease family profile domain-containing protein</fullName>
    </recommendedName>
</protein>
<accession>A0AAQ3SQD2</accession>
<dbReference type="InterPro" id="IPR038765">
    <property type="entry name" value="Papain-like_cys_pep_sf"/>
</dbReference>
<evidence type="ECO:0008006" key="3">
    <source>
        <dbReference type="Google" id="ProtNLM"/>
    </source>
</evidence>